<sequence>MYSEIQMNKDLLIKAICRFGQATQKIRAAQAAAGLSEALLKDVSGEPHNIEEGIAELEIRVAELRLIYSQATIDGFIEAKIERLKRQIDKDGFRY</sequence>
<organism evidence="1 2">
    <name type="scientific">Clostridium beijerinckii</name>
    <name type="common">Clostridium MP</name>
    <dbReference type="NCBI Taxonomy" id="1520"/>
    <lineage>
        <taxon>Bacteria</taxon>
        <taxon>Bacillati</taxon>
        <taxon>Bacillota</taxon>
        <taxon>Clostridia</taxon>
        <taxon>Eubacteriales</taxon>
        <taxon>Clostridiaceae</taxon>
        <taxon>Clostridium</taxon>
    </lineage>
</organism>
<dbReference type="EMBL" id="CP073653">
    <property type="protein sequence ID" value="QUN35202.1"/>
    <property type="molecule type" value="Genomic_DNA"/>
</dbReference>
<dbReference type="AlphaFoldDB" id="A0AB74VFA5"/>
<gene>
    <name evidence="1" type="ORF">KEC93_25445</name>
</gene>
<dbReference type="RefSeq" id="WP_077869361.1">
    <property type="nucleotide sequence ID" value="NZ_BKAK01000085.1"/>
</dbReference>
<evidence type="ECO:0008006" key="3">
    <source>
        <dbReference type="Google" id="ProtNLM"/>
    </source>
</evidence>
<dbReference type="Proteomes" id="UP000679373">
    <property type="component" value="Chromosome"/>
</dbReference>
<evidence type="ECO:0000313" key="2">
    <source>
        <dbReference type="Proteomes" id="UP000679373"/>
    </source>
</evidence>
<evidence type="ECO:0000313" key="1">
    <source>
        <dbReference type="EMBL" id="QUN35202.1"/>
    </source>
</evidence>
<protein>
    <recommendedName>
        <fullName evidence="3">Phage protein</fullName>
    </recommendedName>
</protein>
<name>A0AB74VFA5_CLOBE</name>
<reference evidence="1" key="1">
    <citation type="submission" date="2021-04" db="EMBL/GenBank/DDBJ databases">
        <title>Complete genome sequence of the type strain Clostridium beijerinckii NRRL B-598.</title>
        <authorList>
            <person name="Sedlar K."/>
            <person name="Branska B."/>
            <person name="Bezdicek M."/>
            <person name="Nykrynova M."/>
            <person name="Lengerova M."/>
            <person name="Skutkova H."/>
            <person name="Patakova P."/>
        </authorList>
    </citation>
    <scope>NUCLEOTIDE SEQUENCE</scope>
    <source>
        <strain evidence="1">DSM 791</strain>
    </source>
</reference>
<proteinExistence type="predicted"/>
<keyword evidence="2" id="KW-1185">Reference proteome</keyword>
<dbReference type="GeneID" id="66347946"/>
<accession>A0AB74VFA5</accession>